<dbReference type="OrthoDB" id="5849517at2759"/>
<evidence type="ECO:0000313" key="2">
    <source>
        <dbReference type="EMBL" id="KIH52214.1"/>
    </source>
</evidence>
<keyword evidence="3" id="KW-1185">Reference proteome</keyword>
<accession>A0A0C2FZW3</accession>
<dbReference type="EMBL" id="KN744252">
    <property type="protein sequence ID" value="KIH52214.1"/>
    <property type="molecule type" value="Genomic_DNA"/>
</dbReference>
<dbReference type="Proteomes" id="UP000054047">
    <property type="component" value="Unassembled WGS sequence"/>
</dbReference>
<proteinExistence type="predicted"/>
<evidence type="ECO:0000259" key="1">
    <source>
        <dbReference type="SMART" id="SM00198"/>
    </source>
</evidence>
<gene>
    <name evidence="2" type="ORF">ANCDUO_17686</name>
</gene>
<dbReference type="Pfam" id="PF00188">
    <property type="entry name" value="CAP"/>
    <property type="match status" value="1"/>
</dbReference>
<protein>
    <submittedName>
        <fullName evidence="2">SCP-like protein</fullName>
    </submittedName>
</protein>
<organism evidence="2 3">
    <name type="scientific">Ancylostoma duodenale</name>
    <dbReference type="NCBI Taxonomy" id="51022"/>
    <lineage>
        <taxon>Eukaryota</taxon>
        <taxon>Metazoa</taxon>
        <taxon>Ecdysozoa</taxon>
        <taxon>Nematoda</taxon>
        <taxon>Chromadorea</taxon>
        <taxon>Rhabditida</taxon>
        <taxon>Rhabditina</taxon>
        <taxon>Rhabditomorpha</taxon>
        <taxon>Strongyloidea</taxon>
        <taxon>Ancylostomatidae</taxon>
        <taxon>Ancylostomatinae</taxon>
        <taxon>Ancylostoma</taxon>
    </lineage>
</organism>
<reference evidence="2 3" key="1">
    <citation type="submission" date="2013-12" db="EMBL/GenBank/DDBJ databases">
        <title>Draft genome of the parsitic nematode Ancylostoma duodenale.</title>
        <authorList>
            <person name="Mitreva M."/>
        </authorList>
    </citation>
    <scope>NUCLEOTIDE SEQUENCE [LARGE SCALE GENOMIC DNA]</scope>
    <source>
        <strain evidence="2 3">Zhejiang</strain>
    </source>
</reference>
<dbReference type="SMART" id="SM00198">
    <property type="entry name" value="SCP"/>
    <property type="match status" value="1"/>
</dbReference>
<sequence>MTDALRNQAFNMHNYYRRLLASGWAKDAKLIYAKPSQAMPALTVLEQWWSPLEKIGNEDNTYTQANQATLGTYINIAHHKATKVGCGVQTCAKIGKTLVQCAYEGVPTIPDDDPIYPVGKTCSKCGTLAATPKCSPLGGLCTA</sequence>
<dbReference type="SUPFAM" id="SSF55797">
    <property type="entry name" value="PR-1-like"/>
    <property type="match status" value="1"/>
</dbReference>
<dbReference type="Gene3D" id="3.40.33.10">
    <property type="entry name" value="CAP"/>
    <property type="match status" value="2"/>
</dbReference>
<dbReference type="InterPro" id="IPR014044">
    <property type="entry name" value="CAP_dom"/>
</dbReference>
<feature type="domain" description="SCP" evidence="1">
    <location>
        <begin position="4"/>
        <end position="105"/>
    </location>
</feature>
<dbReference type="InterPro" id="IPR035940">
    <property type="entry name" value="CAP_sf"/>
</dbReference>
<evidence type="ECO:0000313" key="3">
    <source>
        <dbReference type="Proteomes" id="UP000054047"/>
    </source>
</evidence>
<dbReference type="AlphaFoldDB" id="A0A0C2FZW3"/>
<name>A0A0C2FZW3_9BILA</name>